<accession>A0ACB8KXG8</accession>
<organism evidence="1 2">
    <name type="scientific">Citrus sinensis</name>
    <name type="common">Sweet orange</name>
    <name type="synonym">Citrus aurantium var. sinensis</name>
    <dbReference type="NCBI Taxonomy" id="2711"/>
    <lineage>
        <taxon>Eukaryota</taxon>
        <taxon>Viridiplantae</taxon>
        <taxon>Streptophyta</taxon>
        <taxon>Embryophyta</taxon>
        <taxon>Tracheophyta</taxon>
        <taxon>Spermatophyta</taxon>
        <taxon>Magnoliopsida</taxon>
        <taxon>eudicotyledons</taxon>
        <taxon>Gunneridae</taxon>
        <taxon>Pentapetalae</taxon>
        <taxon>rosids</taxon>
        <taxon>malvids</taxon>
        <taxon>Sapindales</taxon>
        <taxon>Rutaceae</taxon>
        <taxon>Aurantioideae</taxon>
        <taxon>Citrus</taxon>
    </lineage>
</organism>
<reference evidence="2" key="1">
    <citation type="journal article" date="2023" name="Hortic. Res.">
        <title>A chromosome-level phased genome enabling allele-level studies in sweet orange: a case study on citrus Huanglongbing tolerance.</title>
        <authorList>
            <person name="Wu B."/>
            <person name="Yu Q."/>
            <person name="Deng Z."/>
            <person name="Duan Y."/>
            <person name="Luo F."/>
            <person name="Gmitter F. Jr."/>
        </authorList>
    </citation>
    <scope>NUCLEOTIDE SEQUENCE [LARGE SCALE GENOMIC DNA]</scope>
    <source>
        <strain evidence="2">cv. Valencia</strain>
    </source>
</reference>
<comment type="caution">
    <text evidence="1">The sequence shown here is derived from an EMBL/GenBank/DDBJ whole genome shotgun (WGS) entry which is preliminary data.</text>
</comment>
<keyword evidence="2" id="KW-1185">Reference proteome</keyword>
<evidence type="ECO:0000313" key="2">
    <source>
        <dbReference type="Proteomes" id="UP000829398"/>
    </source>
</evidence>
<name>A0ACB8KXG8_CITSI</name>
<dbReference type="Proteomes" id="UP000829398">
    <property type="component" value="Chromosome 5"/>
</dbReference>
<gene>
    <name evidence="1" type="ORF">KPL71_016895</name>
</gene>
<dbReference type="EMBL" id="CM039174">
    <property type="protein sequence ID" value="KAH9759087.1"/>
    <property type="molecule type" value="Genomic_DNA"/>
</dbReference>
<protein>
    <submittedName>
        <fullName evidence="1">Nucleolin</fullName>
    </submittedName>
</protein>
<sequence length="328" mass="38166">MPSDDAKAVKKEDEKSLSCMLESRKKKPTNGKVKKLEPKDEDDDDDFQKPLKNAASRSKVKKENNAIDDDDDDHKPISLKNYSTSTKADSKEVKKKKIKGEEKKSEAQQNGKKKERKVFDLPGQKREPPEERDPLRIFYETLYKQVPHSEMAQLWMMESGLLSFDEAKKVFERKQTKNKFSSPIKAISAVERNTESVTVKEKPPFSPVSLNRRSTTESKVAAKQSRKRKVDDGSSEDDSDDDFSVKKKFRKAGKEPMETPNWWPQWLKSLDEISDGKTAKTCCESHDYQSNGYQPAWTWYKVYSMIFYHLWPEIFERLLAKKYHKCKF</sequence>
<proteinExistence type="predicted"/>
<evidence type="ECO:0000313" key="1">
    <source>
        <dbReference type="EMBL" id="KAH9759087.1"/>
    </source>
</evidence>